<protein>
    <recommendedName>
        <fullName evidence="15">Kinetochore protein NUF2</fullName>
    </recommendedName>
</protein>
<feature type="coiled-coil region" evidence="11">
    <location>
        <begin position="198"/>
        <end position="232"/>
    </location>
</feature>
<evidence type="ECO:0000256" key="11">
    <source>
        <dbReference type="SAM" id="Coils"/>
    </source>
</evidence>
<keyword evidence="6" id="KW-0498">Mitosis</keyword>
<evidence type="ECO:0008006" key="15">
    <source>
        <dbReference type="Google" id="ProtNLM"/>
    </source>
</evidence>
<keyword evidence="8" id="KW-0539">Nucleus</keyword>
<evidence type="ECO:0000256" key="9">
    <source>
        <dbReference type="ARBA" id="ARBA00023306"/>
    </source>
</evidence>
<evidence type="ECO:0000256" key="7">
    <source>
        <dbReference type="ARBA" id="ARBA00023054"/>
    </source>
</evidence>
<dbReference type="InterPro" id="IPR041112">
    <property type="entry name" value="Nuf2_DHR10-like"/>
</dbReference>
<dbReference type="GO" id="GO:0031262">
    <property type="term" value="C:Ndc80 complex"/>
    <property type="evidence" value="ECO:0007669"/>
    <property type="project" value="InterPro"/>
</dbReference>
<comment type="caution">
    <text evidence="14">The sequence shown here is derived from an EMBL/GenBank/DDBJ whole genome shotgun (WGS) entry which is preliminary data.</text>
</comment>
<evidence type="ECO:0000256" key="5">
    <source>
        <dbReference type="ARBA" id="ARBA00022618"/>
    </source>
</evidence>
<reference evidence="14" key="1">
    <citation type="submission" date="2021-02" db="EMBL/GenBank/DDBJ databases">
        <title>Psilocybe cubensis genome.</title>
        <authorList>
            <person name="Mckernan K.J."/>
            <person name="Crawford S."/>
            <person name="Trippe A."/>
            <person name="Kane L.T."/>
            <person name="Mclaughlin S."/>
        </authorList>
    </citation>
    <scope>NUCLEOTIDE SEQUENCE [LARGE SCALE GENOMIC DNA]</scope>
    <source>
        <strain evidence="14">MGC-MH-2018</strain>
    </source>
</reference>
<dbReference type="Pfam" id="PF03800">
    <property type="entry name" value="Nuf2"/>
    <property type="match status" value="1"/>
</dbReference>
<keyword evidence="7 11" id="KW-0175">Coiled coil</keyword>
<keyword evidence="10" id="KW-0137">Centromere</keyword>
<keyword evidence="4" id="KW-0158">Chromosome</keyword>
<evidence type="ECO:0000259" key="12">
    <source>
        <dbReference type="Pfam" id="PF03800"/>
    </source>
</evidence>
<dbReference type="Pfam" id="PF18595">
    <property type="entry name" value="Nuf2_DHR10-like"/>
    <property type="match status" value="1"/>
</dbReference>
<evidence type="ECO:0000313" key="14">
    <source>
        <dbReference type="EMBL" id="KAG5171251.1"/>
    </source>
</evidence>
<keyword evidence="9" id="KW-0131">Cell cycle</keyword>
<dbReference type="Gene3D" id="1.10.418.60">
    <property type="entry name" value="Ncd80 complex, Nuf2 subunit"/>
    <property type="match status" value="1"/>
</dbReference>
<feature type="domain" description="Nuf2 DHR10-like" evidence="13">
    <location>
        <begin position="248"/>
        <end position="364"/>
    </location>
</feature>
<dbReference type="OrthoDB" id="8194677at2759"/>
<accession>A0A8H7Y0J0</accession>
<evidence type="ECO:0000256" key="2">
    <source>
        <dbReference type="ARBA" id="ARBA00004584"/>
    </source>
</evidence>
<dbReference type="InterPro" id="IPR005549">
    <property type="entry name" value="Kinetochore_Nuf2_N"/>
</dbReference>
<sequence length="437" mass="50684">MSIPEVINAFAGWNITVTPEQLKNPSPDFVEGLYCACLQQATDLTHESLREPSQIALNASQVDEKDLYETALASNILLYHLTRFAKAARVDDFNAQDVFAPQQTRTMILLSAFINFIRFTEQFCDTFLKDLRDRSDAIIIQRNNAAVQLRDIQGQYDELSARIAKDKPMCEKLNAENTTLSSTMLMTKDAQTKAVRDVEQYRADRNELINRKEILNSEIKTLEDSIQRTRSRIVQSPERIKKTISIMSNTAMEDKKTVAMQEAKSRDLQAKINALHNIEKDVRGCIEQIQSIEREVQSLELSQKALGELRYHLEEKVIERNELRSRQERVNDQLANANLKLERAKKHAEEKKTSTQKTIVRLQQEYSQMVIERRENDKQIEEVRDEANQVEASMHKHLKQSEVELNELLAEYWRLRHETDVYMETLANKLNMRVVSE</sequence>
<evidence type="ECO:0000256" key="10">
    <source>
        <dbReference type="ARBA" id="ARBA00023328"/>
    </source>
</evidence>
<keyword evidence="5" id="KW-0132">Cell division</keyword>
<dbReference type="GO" id="GO:0005634">
    <property type="term" value="C:nucleus"/>
    <property type="evidence" value="ECO:0007669"/>
    <property type="project" value="UniProtKB-SubCell"/>
</dbReference>
<feature type="domain" description="Kinetochore protein Nuf2 N-terminal" evidence="12">
    <location>
        <begin position="1"/>
        <end position="130"/>
    </location>
</feature>
<dbReference type="AlphaFoldDB" id="A0A8H7Y0J0"/>
<evidence type="ECO:0000259" key="13">
    <source>
        <dbReference type="Pfam" id="PF18595"/>
    </source>
</evidence>
<evidence type="ECO:0000256" key="8">
    <source>
        <dbReference type="ARBA" id="ARBA00023242"/>
    </source>
</evidence>
<gene>
    <name evidence="14" type="ORF">JR316_003336</name>
</gene>
<comment type="subcellular location">
    <subcellularLocation>
        <location evidence="2">Chromosome</location>
        <location evidence="2">Centromere</location>
    </subcellularLocation>
    <subcellularLocation>
        <location evidence="1">Nucleus</location>
    </subcellularLocation>
</comment>
<comment type="similarity">
    <text evidence="3">Belongs to the NUF2 family.</text>
</comment>
<feature type="coiled-coil region" evidence="11">
    <location>
        <begin position="275"/>
        <end position="418"/>
    </location>
</feature>
<organism evidence="14">
    <name type="scientific">Psilocybe cubensis</name>
    <name type="common">Psychedelic mushroom</name>
    <name type="synonym">Stropharia cubensis</name>
    <dbReference type="NCBI Taxonomy" id="181762"/>
    <lineage>
        <taxon>Eukaryota</taxon>
        <taxon>Fungi</taxon>
        <taxon>Dikarya</taxon>
        <taxon>Basidiomycota</taxon>
        <taxon>Agaricomycotina</taxon>
        <taxon>Agaricomycetes</taxon>
        <taxon>Agaricomycetidae</taxon>
        <taxon>Agaricales</taxon>
        <taxon>Agaricineae</taxon>
        <taxon>Strophariaceae</taxon>
        <taxon>Psilocybe</taxon>
    </lineage>
</organism>
<name>A0A8H7Y0J0_PSICU</name>
<evidence type="ECO:0000256" key="6">
    <source>
        <dbReference type="ARBA" id="ARBA00022776"/>
    </source>
</evidence>
<proteinExistence type="inferred from homology"/>
<evidence type="ECO:0000256" key="1">
    <source>
        <dbReference type="ARBA" id="ARBA00004123"/>
    </source>
</evidence>
<dbReference type="InterPro" id="IPR038275">
    <property type="entry name" value="Nuf2_N_sf"/>
</dbReference>
<dbReference type="EMBL" id="JAFIQS010000003">
    <property type="protein sequence ID" value="KAG5171251.1"/>
    <property type="molecule type" value="Genomic_DNA"/>
</dbReference>
<dbReference type="GO" id="GO:0051301">
    <property type="term" value="P:cell division"/>
    <property type="evidence" value="ECO:0007669"/>
    <property type="project" value="UniProtKB-KW"/>
</dbReference>
<evidence type="ECO:0000256" key="4">
    <source>
        <dbReference type="ARBA" id="ARBA00022454"/>
    </source>
</evidence>
<evidence type="ECO:0000256" key="3">
    <source>
        <dbReference type="ARBA" id="ARBA00005498"/>
    </source>
</evidence>